<dbReference type="InterPro" id="IPR038987">
    <property type="entry name" value="MoeA-like"/>
</dbReference>
<dbReference type="GO" id="GO:0005829">
    <property type="term" value="C:cytosol"/>
    <property type="evidence" value="ECO:0007669"/>
    <property type="project" value="TreeGrafter"/>
</dbReference>
<keyword evidence="9 11" id="KW-0501">Molybdenum cofactor biosynthesis</keyword>
<evidence type="ECO:0000259" key="13">
    <source>
        <dbReference type="SMART" id="SM00852"/>
    </source>
</evidence>
<keyword evidence="5 11" id="KW-0500">Molybdenum</keyword>
<keyword evidence="15" id="KW-1185">Reference proteome</keyword>
<dbReference type="InterPro" id="IPR036135">
    <property type="entry name" value="MoeA_linker/N_sf"/>
</dbReference>
<reference evidence="15" key="1">
    <citation type="journal article" date="2019" name="Int. J. Syst. Evol. Microbiol.">
        <title>The Global Catalogue of Microorganisms (GCM) 10K type strain sequencing project: providing services to taxonomists for standard genome sequencing and annotation.</title>
        <authorList>
            <consortium name="The Broad Institute Genomics Platform"/>
            <consortium name="The Broad Institute Genome Sequencing Center for Infectious Disease"/>
            <person name="Wu L."/>
            <person name="Ma J."/>
        </authorList>
    </citation>
    <scope>NUCLEOTIDE SEQUENCE [LARGE SCALE GENOMIC DNA]</scope>
    <source>
        <strain evidence="15">NBRC 103632</strain>
    </source>
</reference>
<evidence type="ECO:0000256" key="10">
    <source>
        <dbReference type="ARBA" id="ARBA00047317"/>
    </source>
</evidence>
<dbReference type="InterPro" id="IPR008284">
    <property type="entry name" value="MoCF_biosynth_CS"/>
</dbReference>
<evidence type="ECO:0000256" key="5">
    <source>
        <dbReference type="ARBA" id="ARBA00022505"/>
    </source>
</evidence>
<dbReference type="SUPFAM" id="SSF53218">
    <property type="entry name" value="Molybdenum cofactor biosynthesis proteins"/>
    <property type="match status" value="1"/>
</dbReference>
<dbReference type="GO" id="GO:0061599">
    <property type="term" value="F:molybdopterin molybdotransferase activity"/>
    <property type="evidence" value="ECO:0007669"/>
    <property type="project" value="UniProtKB-UniRule"/>
</dbReference>
<comment type="pathway">
    <text evidence="3 11">Cofactor biosynthesis; molybdopterin biosynthesis.</text>
</comment>
<name>A0AA37TEB9_9HYPH</name>
<dbReference type="FunFam" id="3.40.980.10:FF:000004">
    <property type="entry name" value="Molybdopterin molybdenumtransferase"/>
    <property type="match status" value="1"/>
</dbReference>
<dbReference type="InterPro" id="IPR036688">
    <property type="entry name" value="MoeA_C_domain_IV_sf"/>
</dbReference>
<protein>
    <recommendedName>
        <fullName evidence="11">Molybdopterin molybdenumtransferase</fullName>
        <ecNumber evidence="11">2.10.1.1</ecNumber>
    </recommendedName>
</protein>
<dbReference type="InterPro" id="IPR005111">
    <property type="entry name" value="MoeA_C_domain_IV"/>
</dbReference>
<evidence type="ECO:0000256" key="4">
    <source>
        <dbReference type="ARBA" id="ARBA00010763"/>
    </source>
</evidence>
<comment type="cofactor">
    <cofactor evidence="1 11">
        <name>Mg(2+)</name>
        <dbReference type="ChEBI" id="CHEBI:18420"/>
    </cofactor>
</comment>
<evidence type="ECO:0000256" key="2">
    <source>
        <dbReference type="ARBA" id="ARBA00002901"/>
    </source>
</evidence>
<feature type="domain" description="MoaB/Mog" evidence="13">
    <location>
        <begin position="221"/>
        <end position="358"/>
    </location>
</feature>
<dbReference type="Gene3D" id="3.40.980.10">
    <property type="entry name" value="MoaB/Mog-like domain"/>
    <property type="match status" value="1"/>
</dbReference>
<gene>
    <name evidence="14" type="primary">moeA_3</name>
    <name evidence="14" type="ORF">GCM10007890_35530</name>
</gene>
<evidence type="ECO:0000256" key="3">
    <source>
        <dbReference type="ARBA" id="ARBA00005046"/>
    </source>
</evidence>
<comment type="caution">
    <text evidence="14">The sequence shown here is derived from an EMBL/GenBank/DDBJ whole genome shotgun (WGS) entry which is preliminary data.</text>
</comment>
<proteinExistence type="inferred from homology"/>
<organism evidence="14 15">
    <name type="scientific">Methylobacterium tardum</name>
    <dbReference type="NCBI Taxonomy" id="374432"/>
    <lineage>
        <taxon>Bacteria</taxon>
        <taxon>Pseudomonadati</taxon>
        <taxon>Pseudomonadota</taxon>
        <taxon>Alphaproteobacteria</taxon>
        <taxon>Hyphomicrobiales</taxon>
        <taxon>Methylobacteriaceae</taxon>
        <taxon>Methylobacterium</taxon>
    </lineage>
</organism>
<evidence type="ECO:0000313" key="14">
    <source>
        <dbReference type="EMBL" id="GLS71540.1"/>
    </source>
</evidence>
<dbReference type="Proteomes" id="UP001157440">
    <property type="component" value="Unassembled WGS sequence"/>
</dbReference>
<dbReference type="PANTHER" id="PTHR10192:SF5">
    <property type="entry name" value="GEPHYRIN"/>
    <property type="match status" value="1"/>
</dbReference>
<evidence type="ECO:0000256" key="1">
    <source>
        <dbReference type="ARBA" id="ARBA00001946"/>
    </source>
</evidence>
<dbReference type="EMBL" id="BSPL01000017">
    <property type="protein sequence ID" value="GLS71540.1"/>
    <property type="molecule type" value="Genomic_DNA"/>
</dbReference>
<feature type="compositionally biased region" description="Basic and acidic residues" evidence="12">
    <location>
        <begin position="9"/>
        <end position="19"/>
    </location>
</feature>
<keyword evidence="6 11" id="KW-0808">Transferase</keyword>
<dbReference type="Gene3D" id="2.170.190.11">
    <property type="entry name" value="Molybdopterin biosynthesis moea protein, domain 3"/>
    <property type="match status" value="1"/>
</dbReference>
<keyword evidence="7 11" id="KW-0479">Metal-binding</keyword>
<comment type="similarity">
    <text evidence="4 11">Belongs to the MoeA family.</text>
</comment>
<dbReference type="SUPFAM" id="SSF63867">
    <property type="entry name" value="MoeA C-terminal domain-like"/>
    <property type="match status" value="1"/>
</dbReference>
<comment type="catalytic activity">
    <reaction evidence="10">
        <text>adenylyl-molybdopterin + molybdate = Mo-molybdopterin + AMP + H(+)</text>
        <dbReference type="Rhea" id="RHEA:35047"/>
        <dbReference type="ChEBI" id="CHEBI:15378"/>
        <dbReference type="ChEBI" id="CHEBI:36264"/>
        <dbReference type="ChEBI" id="CHEBI:62727"/>
        <dbReference type="ChEBI" id="CHEBI:71302"/>
        <dbReference type="ChEBI" id="CHEBI:456215"/>
        <dbReference type="EC" id="2.10.1.1"/>
    </reaction>
</comment>
<dbReference type="InterPro" id="IPR005110">
    <property type="entry name" value="MoeA_linker/N"/>
</dbReference>
<dbReference type="Pfam" id="PF03454">
    <property type="entry name" value="MoeA_C"/>
    <property type="match status" value="1"/>
</dbReference>
<evidence type="ECO:0000313" key="15">
    <source>
        <dbReference type="Proteomes" id="UP001157440"/>
    </source>
</evidence>
<dbReference type="InterPro" id="IPR036425">
    <property type="entry name" value="MoaB/Mog-like_dom_sf"/>
</dbReference>
<dbReference type="Gene3D" id="2.40.340.10">
    <property type="entry name" value="MoeA, C-terminal, domain IV"/>
    <property type="match status" value="1"/>
</dbReference>
<dbReference type="SUPFAM" id="SSF63882">
    <property type="entry name" value="MoeA N-terminal region -like"/>
    <property type="match status" value="1"/>
</dbReference>
<dbReference type="PROSITE" id="PS01079">
    <property type="entry name" value="MOCF_BIOSYNTHESIS_2"/>
    <property type="match status" value="1"/>
</dbReference>
<keyword evidence="8 11" id="KW-0460">Magnesium</keyword>
<feature type="region of interest" description="Disordered" evidence="12">
    <location>
        <begin position="1"/>
        <end position="30"/>
    </location>
</feature>
<dbReference type="Pfam" id="PF03453">
    <property type="entry name" value="MoeA_N"/>
    <property type="match status" value="1"/>
</dbReference>
<dbReference type="AlphaFoldDB" id="A0AA37TEB9"/>
<dbReference type="InterPro" id="IPR001453">
    <property type="entry name" value="MoaB/Mog_dom"/>
</dbReference>
<dbReference type="CDD" id="cd00887">
    <property type="entry name" value="MoeA"/>
    <property type="match status" value="1"/>
</dbReference>
<sequence>MIAPPRCRKPADHIREAARADPPAPSRSRAAMGRLSADCFDAAPAPMRVADAVALIRSRLPVLSGIETVDLARGDGRVLAEDLVAPIDLPPFDNAAVDGYAVRTADLSPGAETRLPLGGRVPAGHAPREAGAGFAVRIFTGAPLPPGTDTVAMQEDVRLDGGTVVLPAGLAPGANRRRAGEDVVRGRLAIPAGTRLGPRHLALAAALGLPGLRLRVPLRVALFSTGDELAPAGEPLPPAGIHDANRPMLAALLRRLGTVPVDFGILRDSAASVRERVAAVAADHDLIVTSGGVSVGEEDHVRAAVEASGGLTFWRLAIKPGRPVALGHVAGTPFIGLPGNPTAAYVTALAILRPLVLHLSGALDAAPSLIVRSGFATAKRPGRREYLRVCLRPGADGTPEAVPAPGGALSSLSGSDGLVELAEDLTAIRVGDTLPYTAHGELG</sequence>
<dbReference type="SMART" id="SM00852">
    <property type="entry name" value="MoCF_biosynth"/>
    <property type="match status" value="1"/>
</dbReference>
<dbReference type="Pfam" id="PF00994">
    <property type="entry name" value="MoCF_biosynth"/>
    <property type="match status" value="1"/>
</dbReference>
<evidence type="ECO:0000256" key="12">
    <source>
        <dbReference type="SAM" id="MobiDB-lite"/>
    </source>
</evidence>
<dbReference type="GO" id="GO:0046872">
    <property type="term" value="F:metal ion binding"/>
    <property type="evidence" value="ECO:0007669"/>
    <property type="project" value="UniProtKB-UniRule"/>
</dbReference>
<dbReference type="NCBIfam" id="NF045515">
    <property type="entry name" value="Glp_gephyrin"/>
    <property type="match status" value="1"/>
</dbReference>
<dbReference type="Gene3D" id="3.90.105.10">
    <property type="entry name" value="Molybdopterin biosynthesis moea protein, domain 2"/>
    <property type="match status" value="1"/>
</dbReference>
<evidence type="ECO:0000256" key="7">
    <source>
        <dbReference type="ARBA" id="ARBA00022723"/>
    </source>
</evidence>
<evidence type="ECO:0000256" key="11">
    <source>
        <dbReference type="RuleBase" id="RU365090"/>
    </source>
</evidence>
<dbReference type="GO" id="GO:0006777">
    <property type="term" value="P:Mo-molybdopterin cofactor biosynthetic process"/>
    <property type="evidence" value="ECO:0007669"/>
    <property type="project" value="UniProtKB-UniRule"/>
</dbReference>
<dbReference type="PANTHER" id="PTHR10192">
    <property type="entry name" value="MOLYBDOPTERIN BIOSYNTHESIS PROTEIN"/>
    <property type="match status" value="1"/>
</dbReference>
<evidence type="ECO:0000256" key="8">
    <source>
        <dbReference type="ARBA" id="ARBA00022842"/>
    </source>
</evidence>
<comment type="function">
    <text evidence="2 11">Catalyzes the insertion of molybdate into adenylated molybdopterin with the concomitant release of AMP.</text>
</comment>
<dbReference type="NCBIfam" id="TIGR00177">
    <property type="entry name" value="molyb_syn"/>
    <property type="match status" value="1"/>
</dbReference>
<dbReference type="EC" id="2.10.1.1" evidence="11"/>
<accession>A0AA37TEB9</accession>
<evidence type="ECO:0000256" key="6">
    <source>
        <dbReference type="ARBA" id="ARBA00022679"/>
    </source>
</evidence>
<evidence type="ECO:0000256" key="9">
    <source>
        <dbReference type="ARBA" id="ARBA00023150"/>
    </source>
</evidence>